<evidence type="ECO:0000259" key="5">
    <source>
        <dbReference type="Pfam" id="PF22725"/>
    </source>
</evidence>
<keyword evidence="2" id="KW-0560">Oxidoreductase</keyword>
<dbReference type="Pfam" id="PF01408">
    <property type="entry name" value="GFO_IDH_MocA"/>
    <property type="match status" value="1"/>
</dbReference>
<sequence>MSIASTLGLGSDRKVRYAFVALGDITQEAMLPGVRHTGNSEIAALVTGDPEKALGVGEQYGITDCYGYEQFGELLSSGKIDAIYLATPNWRHAEFAIPALEAGIHVLVEKPLEISSEKCRAIMEAEKASSARLMVAYRLHFEPATLATIELVRSGKLGELIAFNSTFAQMVDPENHRAKNGVLAGPIFDMGPYPLNAARYILNDEPTEVVSAVGTRHPEAGLGDFDDTVAVTLRFPGNRLAQFVLSYYGNTLDTYTVIGTEGSVEVNPGFMYGKPLEQFITLGDKQSHESFKNTDHFGGEMKYFSDCILNDRDPEPDAEEGYADVRVLEAIVRALETGERQVLQPFTRTRRIDTDAQEERLSAQRSPELVNTSNPGKGKEKVPKN</sequence>
<keyword evidence="7" id="KW-1185">Reference proteome</keyword>
<evidence type="ECO:0000256" key="3">
    <source>
        <dbReference type="SAM" id="MobiDB-lite"/>
    </source>
</evidence>
<dbReference type="Gene3D" id="3.30.360.10">
    <property type="entry name" value="Dihydrodipicolinate Reductase, domain 2"/>
    <property type="match status" value="1"/>
</dbReference>
<feature type="compositionally biased region" description="Basic and acidic residues" evidence="3">
    <location>
        <begin position="350"/>
        <end position="362"/>
    </location>
</feature>
<dbReference type="Gene3D" id="3.40.50.720">
    <property type="entry name" value="NAD(P)-binding Rossmann-like Domain"/>
    <property type="match status" value="1"/>
</dbReference>
<proteinExistence type="inferred from homology"/>
<accession>A0A840YSI2</accession>
<dbReference type="PANTHER" id="PTHR22604">
    <property type="entry name" value="OXIDOREDUCTASES"/>
    <property type="match status" value="1"/>
</dbReference>
<protein>
    <submittedName>
        <fullName evidence="6">Putative dehydrogenase</fullName>
    </submittedName>
</protein>
<comment type="similarity">
    <text evidence="1">Belongs to the Gfo/Idh/MocA family.</text>
</comment>
<dbReference type="GO" id="GO:0016491">
    <property type="term" value="F:oxidoreductase activity"/>
    <property type="evidence" value="ECO:0007669"/>
    <property type="project" value="UniProtKB-KW"/>
</dbReference>
<dbReference type="Proteomes" id="UP000527143">
    <property type="component" value="Unassembled WGS sequence"/>
</dbReference>
<dbReference type="SUPFAM" id="SSF51735">
    <property type="entry name" value="NAD(P)-binding Rossmann-fold domains"/>
    <property type="match status" value="1"/>
</dbReference>
<feature type="compositionally biased region" description="Polar residues" evidence="3">
    <location>
        <begin position="363"/>
        <end position="375"/>
    </location>
</feature>
<evidence type="ECO:0000256" key="2">
    <source>
        <dbReference type="ARBA" id="ARBA00023002"/>
    </source>
</evidence>
<dbReference type="GO" id="GO:0000166">
    <property type="term" value="F:nucleotide binding"/>
    <property type="evidence" value="ECO:0007669"/>
    <property type="project" value="InterPro"/>
</dbReference>
<organism evidence="6 7">
    <name type="scientific">Sphingomonas xinjiangensis</name>
    <dbReference type="NCBI Taxonomy" id="643568"/>
    <lineage>
        <taxon>Bacteria</taxon>
        <taxon>Pseudomonadati</taxon>
        <taxon>Pseudomonadota</taxon>
        <taxon>Alphaproteobacteria</taxon>
        <taxon>Sphingomonadales</taxon>
        <taxon>Sphingomonadaceae</taxon>
        <taxon>Sphingomonas</taxon>
    </lineage>
</organism>
<feature type="domain" description="GFO/IDH/MocA-like oxidoreductase" evidence="5">
    <location>
        <begin position="150"/>
        <end position="265"/>
    </location>
</feature>
<comment type="caution">
    <text evidence="6">The sequence shown here is derived from an EMBL/GenBank/DDBJ whole genome shotgun (WGS) entry which is preliminary data.</text>
</comment>
<dbReference type="InterPro" id="IPR000683">
    <property type="entry name" value="Gfo/Idh/MocA-like_OxRdtase_N"/>
</dbReference>
<dbReference type="PANTHER" id="PTHR22604:SF105">
    <property type="entry name" value="TRANS-1,2-DIHYDROBENZENE-1,2-DIOL DEHYDROGENASE"/>
    <property type="match status" value="1"/>
</dbReference>
<evidence type="ECO:0000313" key="6">
    <source>
        <dbReference type="EMBL" id="MBB5712635.1"/>
    </source>
</evidence>
<dbReference type="InterPro" id="IPR055170">
    <property type="entry name" value="GFO_IDH_MocA-like_dom"/>
</dbReference>
<dbReference type="SUPFAM" id="SSF55347">
    <property type="entry name" value="Glyceraldehyde-3-phosphate dehydrogenase-like, C-terminal domain"/>
    <property type="match status" value="1"/>
</dbReference>
<reference evidence="6 7" key="1">
    <citation type="submission" date="2020-08" db="EMBL/GenBank/DDBJ databases">
        <title>Genomic Encyclopedia of Type Strains, Phase IV (KMG-IV): sequencing the most valuable type-strain genomes for metagenomic binning, comparative biology and taxonomic classification.</title>
        <authorList>
            <person name="Goeker M."/>
        </authorList>
    </citation>
    <scope>NUCLEOTIDE SEQUENCE [LARGE SCALE GENOMIC DNA]</scope>
    <source>
        <strain evidence="6 7">DSM 26736</strain>
    </source>
</reference>
<evidence type="ECO:0000259" key="4">
    <source>
        <dbReference type="Pfam" id="PF01408"/>
    </source>
</evidence>
<name>A0A840YSI2_9SPHN</name>
<evidence type="ECO:0000256" key="1">
    <source>
        <dbReference type="ARBA" id="ARBA00010928"/>
    </source>
</evidence>
<dbReference type="InterPro" id="IPR008354">
    <property type="entry name" value="Glc-Fru_OxRdtase_bac"/>
</dbReference>
<dbReference type="PRINTS" id="PR01775">
    <property type="entry name" value="GLFROXRDTASE"/>
</dbReference>
<feature type="region of interest" description="Disordered" evidence="3">
    <location>
        <begin position="346"/>
        <end position="385"/>
    </location>
</feature>
<dbReference type="EMBL" id="JACIJF010000021">
    <property type="protein sequence ID" value="MBB5712635.1"/>
    <property type="molecule type" value="Genomic_DNA"/>
</dbReference>
<dbReference type="Pfam" id="PF22725">
    <property type="entry name" value="GFO_IDH_MocA_C3"/>
    <property type="match status" value="1"/>
</dbReference>
<feature type="domain" description="Gfo/Idh/MocA-like oxidoreductase N-terminal" evidence="4">
    <location>
        <begin position="15"/>
        <end position="137"/>
    </location>
</feature>
<gene>
    <name evidence="6" type="ORF">FHT02_003895</name>
</gene>
<evidence type="ECO:0000313" key="7">
    <source>
        <dbReference type="Proteomes" id="UP000527143"/>
    </source>
</evidence>
<dbReference type="AlphaFoldDB" id="A0A840YSI2"/>
<dbReference type="RefSeq" id="WP_184091333.1">
    <property type="nucleotide sequence ID" value="NZ_JACIJF010000021.1"/>
</dbReference>
<dbReference type="InterPro" id="IPR050984">
    <property type="entry name" value="Gfo/Idh/MocA_domain"/>
</dbReference>
<dbReference type="InterPro" id="IPR036291">
    <property type="entry name" value="NAD(P)-bd_dom_sf"/>
</dbReference>